<evidence type="ECO:0000256" key="8">
    <source>
        <dbReference type="ARBA" id="ARBA00022989"/>
    </source>
</evidence>
<dbReference type="GO" id="GO:0016020">
    <property type="term" value="C:membrane"/>
    <property type="evidence" value="ECO:0007669"/>
    <property type="project" value="UniProtKB-SubCell"/>
</dbReference>
<gene>
    <name evidence="14" type="ORF">EB796_017828</name>
</gene>
<dbReference type="GO" id="GO:0006688">
    <property type="term" value="P:glycosphingolipid biosynthetic process"/>
    <property type="evidence" value="ECO:0007669"/>
    <property type="project" value="TreeGrafter"/>
</dbReference>
<keyword evidence="7 11" id="KW-0735">Signal-anchor</keyword>
<evidence type="ECO:0000259" key="12">
    <source>
        <dbReference type="Pfam" id="PF02709"/>
    </source>
</evidence>
<proteinExistence type="inferred from homology"/>
<dbReference type="InterPro" id="IPR027791">
    <property type="entry name" value="Galactosyl_T_C"/>
</dbReference>
<comment type="subcellular location">
    <subcellularLocation>
        <location evidence="1">Membrane</location>
        <topology evidence="1">Single-pass type II membrane protein</topology>
    </subcellularLocation>
</comment>
<comment type="similarity">
    <text evidence="3 11">Belongs to the glycosyltransferase 7 family.</text>
</comment>
<dbReference type="InterPro" id="IPR029044">
    <property type="entry name" value="Nucleotide-diphossugar_trans"/>
</dbReference>
<evidence type="ECO:0000256" key="6">
    <source>
        <dbReference type="ARBA" id="ARBA00022692"/>
    </source>
</evidence>
<accession>A0A7J7JE12</accession>
<dbReference type="PANTHER" id="PTHR19300:SF57">
    <property type="entry name" value="BETA-1,4-N-ACETYLGALACTOSAMINYLTRANSFERASE"/>
    <property type="match status" value="1"/>
</dbReference>
<keyword evidence="5 11" id="KW-0808">Transferase</keyword>
<comment type="caution">
    <text evidence="14">The sequence shown here is derived from an EMBL/GenBank/DDBJ whole genome shotgun (WGS) entry which is preliminary data.</text>
</comment>
<dbReference type="PRINTS" id="PR02050">
    <property type="entry name" value="B14GALTRFASE"/>
</dbReference>
<dbReference type="EMBL" id="VXIV02002656">
    <property type="protein sequence ID" value="KAF6023866.1"/>
    <property type="molecule type" value="Genomic_DNA"/>
</dbReference>
<keyword evidence="4 11" id="KW-0328">Glycosyltransferase</keyword>
<keyword evidence="15" id="KW-1185">Reference proteome</keyword>
<feature type="domain" description="Galactosyltransferase C-terminal" evidence="12">
    <location>
        <begin position="206"/>
        <end position="283"/>
    </location>
</feature>
<dbReference type="InterPro" id="IPR027995">
    <property type="entry name" value="Galactosyl_T_N"/>
</dbReference>
<dbReference type="GO" id="GO:0005794">
    <property type="term" value="C:Golgi apparatus"/>
    <property type="evidence" value="ECO:0007669"/>
    <property type="project" value="TreeGrafter"/>
</dbReference>
<feature type="domain" description="Galactosyltransferase N-terminal" evidence="13">
    <location>
        <begin position="84"/>
        <end position="201"/>
    </location>
</feature>
<feature type="transmembrane region" description="Helical" evidence="11">
    <location>
        <begin position="9"/>
        <end position="28"/>
    </location>
</feature>
<evidence type="ECO:0000256" key="11">
    <source>
        <dbReference type="RuleBase" id="RU368121"/>
    </source>
</evidence>
<dbReference type="OrthoDB" id="10016069at2759"/>
<keyword evidence="10 11" id="KW-0325">Glycoprotein</keyword>
<organism evidence="14 15">
    <name type="scientific">Bugula neritina</name>
    <name type="common">Brown bryozoan</name>
    <name type="synonym">Sertularia neritina</name>
    <dbReference type="NCBI Taxonomy" id="10212"/>
    <lineage>
        <taxon>Eukaryota</taxon>
        <taxon>Metazoa</taxon>
        <taxon>Spiralia</taxon>
        <taxon>Lophotrochozoa</taxon>
        <taxon>Bryozoa</taxon>
        <taxon>Gymnolaemata</taxon>
        <taxon>Cheilostomatida</taxon>
        <taxon>Flustrina</taxon>
        <taxon>Buguloidea</taxon>
        <taxon>Bugulidae</taxon>
        <taxon>Bugula</taxon>
    </lineage>
</organism>
<evidence type="ECO:0000256" key="1">
    <source>
        <dbReference type="ARBA" id="ARBA00004606"/>
    </source>
</evidence>
<sequence>MGGRYKRRILLATGIIASVIILFVQTGLHQPVKNVHPLPRINQSRLDFIYTEKYKFKELQKKYVRETEPCPKIPIAIDKQVPTYQELAPLSSLEAKGFDLQNGGTFIPPCKQSQKTAIIIPFRNRYLHLAVWLLHLHPFLQKQNLAYTVFVVNQVVNGTFNKGVLMNSGFMEIAKLDKFDCFVFHDVDLLPEDDRIYYTCDRAGIKHLAYALEEWGYQLLYQSLVGGVVAVTWQDYLRLNGFSNQYFGWGGEDDDFYVRISQSKLDILRYPLSVSRYTMVQHHRDSGNDINDNRYRLLRESITTNMQQRDGLNNLQYKLESIENFLSLLVSTFHSMLIKLGTLNQGLSNSRIYRIQTASSIDIIILIFSSLSY</sequence>
<dbReference type="SUPFAM" id="SSF53448">
    <property type="entry name" value="Nucleotide-diphospho-sugar transferases"/>
    <property type="match status" value="1"/>
</dbReference>
<dbReference type="Pfam" id="PF02709">
    <property type="entry name" value="Glyco_transf_7C"/>
    <property type="match status" value="1"/>
</dbReference>
<evidence type="ECO:0000256" key="9">
    <source>
        <dbReference type="ARBA" id="ARBA00023136"/>
    </source>
</evidence>
<comment type="pathway">
    <text evidence="2 11">Protein modification; protein glycosylation.</text>
</comment>
<reference evidence="14" key="1">
    <citation type="submission" date="2020-06" db="EMBL/GenBank/DDBJ databases">
        <title>Draft genome of Bugula neritina, a colonial animal packing powerful symbionts and potential medicines.</title>
        <authorList>
            <person name="Rayko M."/>
        </authorList>
    </citation>
    <scope>NUCLEOTIDE SEQUENCE [LARGE SCALE GENOMIC DNA]</scope>
    <source>
        <strain evidence="14">Kwan_BN1</strain>
    </source>
</reference>
<comment type="function">
    <text evidence="11">Catalyses the transfer of galactose onto proteins or lipids.</text>
</comment>
<evidence type="ECO:0000256" key="3">
    <source>
        <dbReference type="ARBA" id="ARBA00005735"/>
    </source>
</evidence>
<dbReference type="GO" id="GO:0005975">
    <property type="term" value="P:carbohydrate metabolic process"/>
    <property type="evidence" value="ECO:0007669"/>
    <property type="project" value="InterPro"/>
</dbReference>
<name>A0A7J7JE12_BUGNE</name>
<evidence type="ECO:0000256" key="5">
    <source>
        <dbReference type="ARBA" id="ARBA00022679"/>
    </source>
</evidence>
<evidence type="ECO:0000256" key="2">
    <source>
        <dbReference type="ARBA" id="ARBA00004922"/>
    </source>
</evidence>
<dbReference type="Proteomes" id="UP000593567">
    <property type="component" value="Unassembled WGS sequence"/>
</dbReference>
<evidence type="ECO:0000256" key="10">
    <source>
        <dbReference type="ARBA" id="ARBA00023180"/>
    </source>
</evidence>
<dbReference type="Gene3D" id="3.90.550.10">
    <property type="entry name" value="Spore Coat Polysaccharide Biosynthesis Protein SpsA, Chain A"/>
    <property type="match status" value="1"/>
</dbReference>
<dbReference type="CDD" id="cd00899">
    <property type="entry name" value="b4GalT"/>
    <property type="match status" value="1"/>
</dbReference>
<dbReference type="AlphaFoldDB" id="A0A7J7JE12"/>
<dbReference type="Pfam" id="PF13733">
    <property type="entry name" value="Glyco_transf_7N"/>
    <property type="match status" value="1"/>
</dbReference>
<evidence type="ECO:0000259" key="13">
    <source>
        <dbReference type="Pfam" id="PF13733"/>
    </source>
</evidence>
<keyword evidence="9 11" id="KW-0472">Membrane</keyword>
<evidence type="ECO:0000313" key="14">
    <source>
        <dbReference type="EMBL" id="KAF6023866.1"/>
    </source>
</evidence>
<evidence type="ECO:0000256" key="7">
    <source>
        <dbReference type="ARBA" id="ARBA00022968"/>
    </source>
</evidence>
<dbReference type="InterPro" id="IPR003859">
    <property type="entry name" value="Galactosyl_T"/>
</dbReference>
<dbReference type="GO" id="GO:0033842">
    <property type="term" value="F:N-acetyl-beta-glucosaminyl-derivative 4-beta-N-acetylgalactosaminyltransferase activity"/>
    <property type="evidence" value="ECO:0007669"/>
    <property type="project" value="TreeGrafter"/>
</dbReference>
<dbReference type="PANTHER" id="PTHR19300">
    <property type="entry name" value="BETA-1,4-GALACTOSYLTRANSFERASE"/>
    <property type="match status" value="1"/>
</dbReference>
<dbReference type="EC" id="2.4.1.-" evidence="11"/>
<evidence type="ECO:0000256" key="4">
    <source>
        <dbReference type="ARBA" id="ARBA00022676"/>
    </source>
</evidence>
<keyword evidence="8 11" id="KW-1133">Transmembrane helix</keyword>
<keyword evidence="6 11" id="KW-0812">Transmembrane</keyword>
<dbReference type="GO" id="GO:0008378">
    <property type="term" value="F:galactosyltransferase activity"/>
    <property type="evidence" value="ECO:0007669"/>
    <property type="project" value="TreeGrafter"/>
</dbReference>
<dbReference type="UniPathway" id="UPA00378"/>
<protein>
    <recommendedName>
        <fullName evidence="11">Beta-1,4-galactosyltransferase</fullName>
        <ecNumber evidence="11">2.4.1.-</ecNumber>
    </recommendedName>
</protein>
<evidence type="ECO:0000313" key="15">
    <source>
        <dbReference type="Proteomes" id="UP000593567"/>
    </source>
</evidence>